<protein>
    <submittedName>
        <fullName evidence="1">Uncharacterized protein</fullName>
    </submittedName>
</protein>
<evidence type="ECO:0000313" key="2">
    <source>
        <dbReference type="Proteomes" id="UP000244915"/>
    </source>
</evidence>
<name>A0A2U8HEE8_9RHOB</name>
<dbReference type="AlphaFoldDB" id="A0A2U8HEE8"/>
<dbReference type="RefSeq" id="WP_108966957.1">
    <property type="nucleotide sequence ID" value="NZ_CP022189.1"/>
</dbReference>
<organism evidence="1 2">
    <name type="scientific">Alloyangia pacifica</name>
    <dbReference type="NCBI Taxonomy" id="311180"/>
    <lineage>
        <taxon>Bacteria</taxon>
        <taxon>Pseudomonadati</taxon>
        <taxon>Pseudomonadota</taxon>
        <taxon>Alphaproteobacteria</taxon>
        <taxon>Rhodobacterales</taxon>
        <taxon>Roseobacteraceae</taxon>
        <taxon>Alloyangia</taxon>
    </lineage>
</organism>
<gene>
    <name evidence="1" type="ORF">CEW88_11585</name>
</gene>
<sequence length="347" mass="38320">MHEHPKIKAALAQVDAYHAELRQRAPHAVGIPDYVRSFSLNTNEALVASYDPRAGRRFKALVHVLPSGDVMTSAGISLSVKRKQVQCSRRATKHGPKKLGNIEVMTAEDLARHIKRALSSVLHIAFRGTSEAKPARLSGEAVEVMREALQLRDDLRDLSFVMCALLDIDALGKSKSASARLAMLDKAKANFNAMFGGSLDSALALLHGRPNDAEIAAGRERERAKNIERLRKSVADAESLRLPFGSIYDYATCTDLAESLWWARDTPEVEALWQDFGQAIQDVPTGECSGGLHYEDLQEVEYSEEWPEMRAAYDRHIPRLINSGLAEIRAVLDELGAAPELEPDPFS</sequence>
<accession>A0A2U8HEE8</accession>
<dbReference type="KEGG" id="ypac:CEW88_11585"/>
<dbReference type="EMBL" id="CP022189">
    <property type="protein sequence ID" value="AWI84269.1"/>
    <property type="molecule type" value="Genomic_DNA"/>
</dbReference>
<dbReference type="Proteomes" id="UP000244915">
    <property type="component" value="Chromosome 1"/>
</dbReference>
<proteinExistence type="predicted"/>
<reference evidence="1 2" key="1">
    <citation type="submission" date="2017-06" db="EMBL/GenBank/DDBJ databases">
        <title>Yangia sp. YSBP01 complete genome sequence.</title>
        <authorList>
            <person name="Woo J.-H."/>
            <person name="Kim H.-S."/>
        </authorList>
    </citation>
    <scope>NUCLEOTIDE SEQUENCE [LARGE SCALE GENOMIC DNA]</scope>
    <source>
        <strain evidence="1 2">YSBP01</strain>
    </source>
</reference>
<evidence type="ECO:0000313" key="1">
    <source>
        <dbReference type="EMBL" id="AWI84269.1"/>
    </source>
</evidence>